<dbReference type="EnsemblMetazoa" id="AMEC012765-RA">
    <property type="protein sequence ID" value="AMEC012765-PA"/>
    <property type="gene ID" value="AMEC012765"/>
</dbReference>
<evidence type="ECO:0000313" key="7">
    <source>
        <dbReference type="EnsemblMetazoa" id="AMEC012765-PA"/>
    </source>
</evidence>
<reference evidence="8" key="1">
    <citation type="submission" date="2014-01" db="EMBL/GenBank/DDBJ databases">
        <title>The Genome Sequence of Anopheles melas CM1001059_A (V2).</title>
        <authorList>
            <consortium name="The Broad Institute Genomics Platform"/>
            <person name="Neafsey D.E."/>
            <person name="Besansky N."/>
            <person name="Howell P."/>
            <person name="Walton C."/>
            <person name="Young S.K."/>
            <person name="Zeng Q."/>
            <person name="Gargeya S."/>
            <person name="Fitzgerald M."/>
            <person name="Haas B."/>
            <person name="Abouelleil A."/>
            <person name="Allen A.W."/>
            <person name="Alvarado L."/>
            <person name="Arachchi H.M."/>
            <person name="Berlin A.M."/>
            <person name="Chapman S.B."/>
            <person name="Gainer-Dewar J."/>
            <person name="Goldberg J."/>
            <person name="Griggs A."/>
            <person name="Gujja S."/>
            <person name="Hansen M."/>
            <person name="Howarth C."/>
            <person name="Imamovic A."/>
            <person name="Ireland A."/>
            <person name="Larimer J."/>
            <person name="McCowan C."/>
            <person name="Murphy C."/>
            <person name="Pearson M."/>
            <person name="Poon T.W."/>
            <person name="Priest M."/>
            <person name="Roberts A."/>
            <person name="Saif S."/>
            <person name="Shea T."/>
            <person name="Sisk P."/>
            <person name="Sykes S."/>
            <person name="Wortman J."/>
            <person name="Nusbaum C."/>
            <person name="Birren B."/>
        </authorList>
    </citation>
    <scope>NUCLEOTIDE SEQUENCE [LARGE SCALE GENOMIC DNA]</scope>
    <source>
        <strain evidence="8">CM1001059</strain>
    </source>
</reference>
<dbReference type="InterPro" id="IPR000577">
    <property type="entry name" value="Carb_kinase_FGGY"/>
</dbReference>
<keyword evidence="3" id="KW-0418">Kinase</keyword>
<dbReference type="PIRSF" id="PIRSF000538">
    <property type="entry name" value="GlpK"/>
    <property type="match status" value="1"/>
</dbReference>
<dbReference type="PANTHER" id="PTHR43435:SF4">
    <property type="entry name" value="FGGY CARBOHYDRATE KINASE DOMAIN-CONTAINING PROTEIN"/>
    <property type="match status" value="1"/>
</dbReference>
<protein>
    <recommendedName>
        <fullName evidence="4">FGGY carbohydrate kinase domain-containing protein</fullName>
    </recommendedName>
</protein>
<dbReference type="STRING" id="34690.A0A182U2M2"/>
<dbReference type="Pfam" id="PF00370">
    <property type="entry name" value="FGGY_N"/>
    <property type="match status" value="1"/>
</dbReference>
<organism evidence="7 8">
    <name type="scientific">Anopheles melas</name>
    <dbReference type="NCBI Taxonomy" id="34690"/>
    <lineage>
        <taxon>Eukaryota</taxon>
        <taxon>Metazoa</taxon>
        <taxon>Ecdysozoa</taxon>
        <taxon>Arthropoda</taxon>
        <taxon>Hexapoda</taxon>
        <taxon>Insecta</taxon>
        <taxon>Pterygota</taxon>
        <taxon>Neoptera</taxon>
        <taxon>Endopterygota</taxon>
        <taxon>Diptera</taxon>
        <taxon>Nematocera</taxon>
        <taxon>Culicoidea</taxon>
        <taxon>Culicidae</taxon>
        <taxon>Anophelinae</taxon>
        <taxon>Anopheles</taxon>
    </lineage>
</organism>
<name>A0A182U2M2_9DIPT</name>
<dbReference type="PANTHER" id="PTHR43435">
    <property type="entry name" value="RIBULOKINASE"/>
    <property type="match status" value="1"/>
</dbReference>
<dbReference type="FunFam" id="3.30.420.40:FF:000101">
    <property type="entry name" value="FGGY carbohydrate kinase domain-containing protein"/>
    <property type="match status" value="1"/>
</dbReference>
<feature type="domain" description="Carbohydrate kinase FGGY N-terminal" evidence="5">
    <location>
        <begin position="9"/>
        <end position="273"/>
    </location>
</feature>
<dbReference type="InterPro" id="IPR006003">
    <property type="entry name" value="FGGY_RbtK-like"/>
</dbReference>
<evidence type="ECO:0000313" key="8">
    <source>
        <dbReference type="Proteomes" id="UP000075902"/>
    </source>
</evidence>
<dbReference type="InterPro" id="IPR043129">
    <property type="entry name" value="ATPase_NBD"/>
</dbReference>
<dbReference type="CDD" id="cd07782">
    <property type="entry name" value="ASKHA_NBD_FGGY_D-RBK"/>
    <property type="match status" value="1"/>
</dbReference>
<dbReference type="NCBIfam" id="TIGR01315">
    <property type="entry name" value="5C_CHO_kinase"/>
    <property type="match status" value="1"/>
</dbReference>
<evidence type="ECO:0000259" key="6">
    <source>
        <dbReference type="Pfam" id="PF02782"/>
    </source>
</evidence>
<reference evidence="7" key="2">
    <citation type="submission" date="2020-05" db="UniProtKB">
        <authorList>
            <consortium name="EnsemblMetazoa"/>
        </authorList>
    </citation>
    <scope>IDENTIFICATION</scope>
    <source>
        <strain evidence="7">CM1001059</strain>
    </source>
</reference>
<evidence type="ECO:0000259" key="5">
    <source>
        <dbReference type="Pfam" id="PF00370"/>
    </source>
</evidence>
<keyword evidence="2" id="KW-0808">Transferase</keyword>
<feature type="domain" description="Carbohydrate kinase FGGY C-terminal" evidence="6">
    <location>
        <begin position="295"/>
        <end position="507"/>
    </location>
</feature>
<dbReference type="InterPro" id="IPR018484">
    <property type="entry name" value="FGGY_N"/>
</dbReference>
<evidence type="ECO:0000256" key="2">
    <source>
        <dbReference type="ARBA" id="ARBA00022679"/>
    </source>
</evidence>
<dbReference type="Gene3D" id="1.20.58.2240">
    <property type="match status" value="1"/>
</dbReference>
<dbReference type="GO" id="GO:0019150">
    <property type="term" value="F:D-ribulokinase activity"/>
    <property type="evidence" value="ECO:0007669"/>
    <property type="project" value="TreeGrafter"/>
</dbReference>
<dbReference type="Proteomes" id="UP000075902">
    <property type="component" value="Unassembled WGS sequence"/>
</dbReference>
<dbReference type="VEuPathDB" id="VectorBase:AMEC012765"/>
<comment type="similarity">
    <text evidence="1">Belongs to the FGGY kinase family.</text>
</comment>
<sequence length="562" mass="61207">MSTSSSPVYLVGVDVGTGSARAALVTGKGEVLQTCVKPIQTWNTQPNYYEQSSDDIWSAVCECVKVIFSVCNVTTGYAKEQIEGIGFDATCSLVVLDGQMQPLTVCPSSKDNQRNVILWMDHRAEEEARFINATHHQMLNYVGGSISLEMEMPKLLWLKRNMHDAVWTKVGAFYDLPDYLTFRATGADCRSICSAVCKWNYDAEDRCWSEDFLQTIGLADDLRVDSWRLIGTRVANPGAAIDGGLSRQAAQELGLNPGTAVASSMIDAHAGALALLGCEGPPGRAGDGGSLTSKMAIICGTSSCHMSLTKRPVLAPGIWGPYKHAIIPDLYLNEAGQSATGVLIDYMLQTHPCYDQLLKEHGGSNGKIYAFLNTFLDELAKKQGESSVHRLTIDLHVWPDFHGNRSPLADPNLKGMISGLTMTKDVQNLALIYLALMQALAYGTRHILQVLEASGREPITSILLCGGLSKNSLFVQTHADICSVPVLLPSEPEAVLLGSAMMGAYAAGLYDSLELAASGMGGSAMVVKPDLRDSTRDYHERKYRVFQRMYLDQRGYERIMKG</sequence>
<proteinExistence type="inferred from homology"/>
<evidence type="ECO:0000256" key="1">
    <source>
        <dbReference type="ARBA" id="ARBA00009156"/>
    </source>
</evidence>
<dbReference type="AlphaFoldDB" id="A0A182U2M2"/>
<evidence type="ECO:0000256" key="4">
    <source>
        <dbReference type="ARBA" id="ARBA00074355"/>
    </source>
</evidence>
<dbReference type="SUPFAM" id="SSF53067">
    <property type="entry name" value="Actin-like ATPase domain"/>
    <property type="match status" value="2"/>
</dbReference>
<dbReference type="GO" id="GO:0019321">
    <property type="term" value="P:pentose metabolic process"/>
    <property type="evidence" value="ECO:0007669"/>
    <property type="project" value="TreeGrafter"/>
</dbReference>
<dbReference type="GO" id="GO:0005737">
    <property type="term" value="C:cytoplasm"/>
    <property type="evidence" value="ECO:0007669"/>
    <property type="project" value="TreeGrafter"/>
</dbReference>
<dbReference type="Pfam" id="PF02782">
    <property type="entry name" value="FGGY_C"/>
    <property type="match status" value="1"/>
</dbReference>
<accession>A0A182U2M2</accession>
<dbReference type="Gene3D" id="3.30.420.40">
    <property type="match status" value="1"/>
</dbReference>
<keyword evidence="8" id="KW-1185">Reference proteome</keyword>
<evidence type="ECO:0000256" key="3">
    <source>
        <dbReference type="ARBA" id="ARBA00022777"/>
    </source>
</evidence>
<dbReference type="InterPro" id="IPR018485">
    <property type="entry name" value="FGGY_C"/>
</dbReference>